<dbReference type="Proteomes" id="UP001500282">
    <property type="component" value="Unassembled WGS sequence"/>
</dbReference>
<protein>
    <submittedName>
        <fullName evidence="1">Uncharacterized protein</fullName>
    </submittedName>
</protein>
<evidence type="ECO:0000313" key="2">
    <source>
        <dbReference type="Proteomes" id="UP001500282"/>
    </source>
</evidence>
<name>A0ABN1XAA6_9ACTN</name>
<evidence type="ECO:0000313" key="1">
    <source>
        <dbReference type="EMBL" id="GAA1291505.1"/>
    </source>
</evidence>
<comment type="caution">
    <text evidence="1">The sequence shown here is derived from an EMBL/GenBank/DDBJ whole genome shotgun (WGS) entry which is preliminary data.</text>
</comment>
<gene>
    <name evidence="1" type="ORF">GCM10009579_65650</name>
</gene>
<proteinExistence type="predicted"/>
<sequence>MEATARMGQRWVALVDRGNGCVEACDIVEWLPDGAELVGYICGTDDAAQGDKGRVVRADRHPGFLTYERRPQVVGALPGMGWTVCYRLGAPPPRGGNGTSGAECLERRPVLAWLVYDDGTVTPCDVDHDGLVYCSTDTPELAHVEPPAPGSGRQP</sequence>
<keyword evidence="2" id="KW-1185">Reference proteome</keyword>
<dbReference type="EMBL" id="BAAAIH010000048">
    <property type="protein sequence ID" value="GAA1291505.1"/>
    <property type="molecule type" value="Genomic_DNA"/>
</dbReference>
<reference evidence="1 2" key="1">
    <citation type="journal article" date="2019" name="Int. J. Syst. Evol. Microbiol.">
        <title>The Global Catalogue of Microorganisms (GCM) 10K type strain sequencing project: providing services to taxonomists for standard genome sequencing and annotation.</title>
        <authorList>
            <consortium name="The Broad Institute Genomics Platform"/>
            <consortium name="The Broad Institute Genome Sequencing Center for Infectious Disease"/>
            <person name="Wu L."/>
            <person name="Ma J."/>
        </authorList>
    </citation>
    <scope>NUCLEOTIDE SEQUENCE [LARGE SCALE GENOMIC DNA]</scope>
    <source>
        <strain evidence="1 2">JCM 11448</strain>
    </source>
</reference>
<organism evidence="1 2">
    <name type="scientific">Streptomyces javensis</name>
    <dbReference type="NCBI Taxonomy" id="114698"/>
    <lineage>
        <taxon>Bacteria</taxon>
        <taxon>Bacillati</taxon>
        <taxon>Actinomycetota</taxon>
        <taxon>Actinomycetes</taxon>
        <taxon>Kitasatosporales</taxon>
        <taxon>Streptomycetaceae</taxon>
        <taxon>Streptomyces</taxon>
        <taxon>Streptomyces violaceusniger group</taxon>
    </lineage>
</organism>
<accession>A0ABN1XAA6</accession>